<keyword evidence="3" id="KW-0560">Oxidoreductase</keyword>
<dbReference type="InterPro" id="IPR023210">
    <property type="entry name" value="NADP_OxRdtase_dom"/>
</dbReference>
<keyword evidence="2" id="KW-0521">NADP</keyword>
<dbReference type="EMBL" id="JBHSWU010000361">
    <property type="protein sequence ID" value="MFC6725026.1"/>
    <property type="molecule type" value="Genomic_DNA"/>
</dbReference>
<dbReference type="GO" id="GO:0016616">
    <property type="term" value="F:oxidoreductase activity, acting on the CH-OH group of donors, NAD or NADP as acceptor"/>
    <property type="evidence" value="ECO:0007669"/>
    <property type="project" value="UniProtKB-ARBA"/>
</dbReference>
<evidence type="ECO:0000313" key="6">
    <source>
        <dbReference type="Proteomes" id="UP001596328"/>
    </source>
</evidence>
<dbReference type="PROSITE" id="PS00798">
    <property type="entry name" value="ALDOKETO_REDUCTASE_1"/>
    <property type="match status" value="1"/>
</dbReference>
<name>A0ABD5S0E7_9EURY</name>
<comment type="similarity">
    <text evidence="1">Belongs to the aldo/keto reductase family.</text>
</comment>
<dbReference type="PANTHER" id="PTHR43827:SF3">
    <property type="entry name" value="NADP-DEPENDENT OXIDOREDUCTASE DOMAIN-CONTAINING PROTEIN"/>
    <property type="match status" value="1"/>
</dbReference>
<accession>A0ABD5S0E7</accession>
<evidence type="ECO:0000256" key="3">
    <source>
        <dbReference type="ARBA" id="ARBA00023002"/>
    </source>
</evidence>
<protein>
    <submittedName>
        <fullName evidence="5">Aldo/keto reductase</fullName>
    </submittedName>
</protein>
<comment type="caution">
    <text evidence="5">The sequence shown here is derived from an EMBL/GenBank/DDBJ whole genome shotgun (WGS) entry which is preliminary data.</text>
</comment>
<organism evidence="5 6">
    <name type="scientific">Halobium palmae</name>
    <dbReference type="NCBI Taxonomy" id="1776492"/>
    <lineage>
        <taxon>Archaea</taxon>
        <taxon>Methanobacteriati</taxon>
        <taxon>Methanobacteriota</taxon>
        <taxon>Stenosarchaea group</taxon>
        <taxon>Halobacteria</taxon>
        <taxon>Halobacteriales</taxon>
        <taxon>Haloferacaceae</taxon>
        <taxon>Halobium</taxon>
    </lineage>
</organism>
<proteinExistence type="inferred from homology"/>
<evidence type="ECO:0000256" key="1">
    <source>
        <dbReference type="ARBA" id="ARBA00007905"/>
    </source>
</evidence>
<feature type="domain" description="NADP-dependent oxidoreductase" evidence="4">
    <location>
        <begin position="20"/>
        <end position="264"/>
    </location>
</feature>
<reference evidence="5 6" key="1">
    <citation type="journal article" date="2019" name="Int. J. Syst. Evol. Microbiol.">
        <title>The Global Catalogue of Microorganisms (GCM) 10K type strain sequencing project: providing services to taxonomists for standard genome sequencing and annotation.</title>
        <authorList>
            <consortium name="The Broad Institute Genomics Platform"/>
            <consortium name="The Broad Institute Genome Sequencing Center for Infectious Disease"/>
            <person name="Wu L."/>
            <person name="Ma J."/>
        </authorList>
    </citation>
    <scope>NUCLEOTIDE SEQUENCE [LARGE SCALE GENOMIC DNA]</scope>
    <source>
        <strain evidence="5 6">NBRC 111368</strain>
    </source>
</reference>
<dbReference type="InterPro" id="IPR018170">
    <property type="entry name" value="Aldo/ket_reductase_CS"/>
</dbReference>
<dbReference type="SUPFAM" id="SSF51430">
    <property type="entry name" value="NAD(P)-linked oxidoreductase"/>
    <property type="match status" value="1"/>
</dbReference>
<dbReference type="Proteomes" id="UP001596328">
    <property type="component" value="Unassembled WGS sequence"/>
</dbReference>
<dbReference type="AlphaFoldDB" id="A0ABD5S0E7"/>
<dbReference type="Gene3D" id="3.20.20.100">
    <property type="entry name" value="NADP-dependent oxidoreductase domain"/>
    <property type="match status" value="1"/>
</dbReference>
<gene>
    <name evidence="5" type="ORF">ACFQE1_11720</name>
</gene>
<dbReference type="PIRSF" id="PIRSF000097">
    <property type="entry name" value="AKR"/>
    <property type="match status" value="1"/>
</dbReference>
<evidence type="ECO:0000259" key="4">
    <source>
        <dbReference type="Pfam" id="PF00248"/>
    </source>
</evidence>
<dbReference type="PRINTS" id="PR00069">
    <property type="entry name" value="ALDKETRDTASE"/>
</dbReference>
<dbReference type="InterPro" id="IPR020471">
    <property type="entry name" value="AKR"/>
</dbReference>
<sequence length="276" mass="31089">MSQQSLSADDVPRADGMPMLGLGTWQNTDASRCVDAVSTALDLGYRHVDTAQAYDNEEYVGEGIAEANVDREDVFLATKVWIDDLAHDDVIRTTKESLEKLGVDKVDLLYVHWPSRTYDAEETLGAFNELYDDGLVDRIGVSNFEPEHVEEAVEVSDAPIFAEQFEMHPFLPQEELRSTLADHDIEPVAYSPLARGEVFDDDTLRSIADDYDASPAQVSLAWLREKGVTAVPKATGEDHIEDNWRLFAVDVDEEDVQRIDDIDERNRRIDPDFAPW</sequence>
<dbReference type="InterPro" id="IPR036812">
    <property type="entry name" value="NAD(P)_OxRdtase_dom_sf"/>
</dbReference>
<dbReference type="PANTHER" id="PTHR43827">
    <property type="entry name" value="2,5-DIKETO-D-GLUCONIC ACID REDUCTASE"/>
    <property type="match status" value="1"/>
</dbReference>
<evidence type="ECO:0000256" key="2">
    <source>
        <dbReference type="ARBA" id="ARBA00022857"/>
    </source>
</evidence>
<evidence type="ECO:0000313" key="5">
    <source>
        <dbReference type="EMBL" id="MFC6725026.1"/>
    </source>
</evidence>
<keyword evidence="6" id="KW-1185">Reference proteome</keyword>
<dbReference type="Pfam" id="PF00248">
    <property type="entry name" value="Aldo_ket_red"/>
    <property type="match status" value="1"/>
</dbReference>